<evidence type="ECO:0000313" key="4">
    <source>
        <dbReference type="Proteomes" id="UP001234216"/>
    </source>
</evidence>
<dbReference type="Gene3D" id="3.40.605.10">
    <property type="entry name" value="Aldehyde Dehydrogenase, Chain A, domain 1"/>
    <property type="match status" value="1"/>
</dbReference>
<dbReference type="EMBL" id="JAUSZV010000005">
    <property type="protein sequence ID" value="MDQ0911022.1"/>
    <property type="molecule type" value="Genomic_DNA"/>
</dbReference>
<dbReference type="AlphaFoldDB" id="A0AAW8FMP4"/>
<dbReference type="InterPro" id="IPR016161">
    <property type="entry name" value="Ald_DH/histidinol_DH"/>
</dbReference>
<feature type="domain" description="Aldehyde dehydrogenase" evidence="2">
    <location>
        <begin position="170"/>
        <end position="393"/>
    </location>
</feature>
<accession>A0AAW8FMP4</accession>
<dbReference type="Pfam" id="PF00171">
    <property type="entry name" value="Aldedh"/>
    <property type="match status" value="1"/>
</dbReference>
<keyword evidence="1" id="KW-0560">Oxidoreductase</keyword>
<dbReference type="GO" id="GO:0016620">
    <property type="term" value="F:oxidoreductase activity, acting on the aldehyde or oxo group of donors, NAD or NADP as acceptor"/>
    <property type="evidence" value="ECO:0007669"/>
    <property type="project" value="InterPro"/>
</dbReference>
<gene>
    <name evidence="3" type="ORF">QFZ22_007007</name>
</gene>
<reference evidence="3" key="1">
    <citation type="submission" date="2023-07" db="EMBL/GenBank/DDBJ databases">
        <title>Comparative genomics of wheat-associated soil bacteria to identify genetic determinants of phenazine resistance.</title>
        <authorList>
            <person name="Mouncey N."/>
        </authorList>
    </citation>
    <scope>NUCLEOTIDE SEQUENCE</scope>
    <source>
        <strain evidence="3">V4I22</strain>
    </source>
</reference>
<dbReference type="InterPro" id="IPR015590">
    <property type="entry name" value="Aldehyde_DH_dom"/>
</dbReference>
<dbReference type="Proteomes" id="UP001234216">
    <property type="component" value="Unassembled WGS sequence"/>
</dbReference>
<dbReference type="RefSeq" id="WP_306982153.1">
    <property type="nucleotide sequence ID" value="NZ_JAUSZV010000005.1"/>
</dbReference>
<protein>
    <submittedName>
        <fullName evidence="3">Acyl-CoA reductase-like NAD-dependent aldehyde dehydrogenase</fullName>
    </submittedName>
</protein>
<dbReference type="Gene3D" id="3.40.309.10">
    <property type="entry name" value="Aldehyde Dehydrogenase, Chain A, domain 2"/>
    <property type="match status" value="1"/>
</dbReference>
<proteinExistence type="predicted"/>
<dbReference type="SUPFAM" id="SSF53720">
    <property type="entry name" value="ALDH-like"/>
    <property type="match status" value="1"/>
</dbReference>
<dbReference type="InterPro" id="IPR016162">
    <property type="entry name" value="Ald_DH_N"/>
</dbReference>
<evidence type="ECO:0000256" key="1">
    <source>
        <dbReference type="ARBA" id="ARBA00023002"/>
    </source>
</evidence>
<name>A0AAW8FMP4_9ACTN</name>
<evidence type="ECO:0000313" key="3">
    <source>
        <dbReference type="EMBL" id="MDQ0911022.1"/>
    </source>
</evidence>
<organism evidence="3 4">
    <name type="scientific">Streptomyces canus</name>
    <dbReference type="NCBI Taxonomy" id="58343"/>
    <lineage>
        <taxon>Bacteria</taxon>
        <taxon>Bacillati</taxon>
        <taxon>Actinomycetota</taxon>
        <taxon>Actinomycetes</taxon>
        <taxon>Kitasatosporales</taxon>
        <taxon>Streptomycetaceae</taxon>
        <taxon>Streptomyces</taxon>
        <taxon>Streptomyces aurantiacus group</taxon>
    </lineage>
</organism>
<dbReference type="InterPro" id="IPR016163">
    <property type="entry name" value="Ald_DH_C"/>
</dbReference>
<evidence type="ECO:0000259" key="2">
    <source>
        <dbReference type="Pfam" id="PF00171"/>
    </source>
</evidence>
<sequence length="463" mass="49083">MTTVNVADPLYLDALGPRGAYRTRVPSTVTDVTGTEVARLSLVPPLFVTRAMAALRQAGPIPATDLDGLLAAAADAFASGTIGGLNVREYEHLVSRTSGSPLSVVHAATEGTARFVRQARSSAWRGRPVGAAGGLRDSAVREGHAVWVRQGDVFAVNASGNHPGVHRLWLEALALGYRVAVRPSRREPFTPYRLVGALRQAGVRDDQLVLLPTDHRTADTVVRDADRALVYGGDDVVAKYANDPGVLPQGPGRSKILITADTDWRDHVDTIVASVADEGGTACVNATAVLFEGDPAPLAQAIAARLSALPSLPPQDERAVLPVCPRERAQALSAYLGTVAAGTRAWLGGDGIADDLGDGSAVLRPAVHQTDSADAVQLRSELPFPCVWVAPWSRSDGIAPLRDTLVLSALTRDGELLDALLSEPTIANLYIGDQPTYWMAPGVPHDSYLSDFLMRSKAVFDAW</sequence>
<comment type="caution">
    <text evidence="3">The sequence shown here is derived from an EMBL/GenBank/DDBJ whole genome shotgun (WGS) entry which is preliminary data.</text>
</comment>